<evidence type="ECO:0000256" key="1">
    <source>
        <dbReference type="ARBA" id="ARBA00004123"/>
    </source>
</evidence>
<dbReference type="EMBL" id="JAGKQH010000010">
    <property type="protein sequence ID" value="KAG6589834.1"/>
    <property type="molecule type" value="Genomic_DNA"/>
</dbReference>
<gene>
    <name evidence="13" type="primary">IAA29</name>
    <name evidence="13" type="ORF">SDJN03_15257</name>
</gene>
<comment type="function">
    <text evidence="9">Aux/IAA proteins are short-lived transcriptional factors that function as repressors of early auxin response genes at low auxin concentrations. Repression is thought to result from the interaction with auxin response factors (ARFs), proteins that bind to the auxin-responsive promoter element (AuxRE). Formation of heterodimers with ARF proteins may alter their ability to modulate early auxin response genes expression.</text>
</comment>
<feature type="domain" description="PB1" evidence="12">
    <location>
        <begin position="138"/>
        <end position="217"/>
    </location>
</feature>
<keyword evidence="6 10" id="KW-0804">Transcription</keyword>
<evidence type="ECO:0000256" key="2">
    <source>
        <dbReference type="ARBA" id="ARBA00006728"/>
    </source>
</evidence>
<accession>A0AAV6MZT1</accession>
<protein>
    <recommendedName>
        <fullName evidence="10">Auxin-responsive protein</fullName>
    </recommendedName>
</protein>
<keyword evidence="8 10" id="KW-0927">Auxin signaling pathway</keyword>
<keyword evidence="5 10" id="KW-0805">Transcription regulation</keyword>
<dbReference type="Proteomes" id="UP000685013">
    <property type="component" value="Chromosome 10"/>
</dbReference>
<dbReference type="GO" id="GO:0009734">
    <property type="term" value="P:auxin-activated signaling pathway"/>
    <property type="evidence" value="ECO:0007669"/>
    <property type="project" value="UniProtKB-UniRule"/>
</dbReference>
<dbReference type="PANTHER" id="PTHR31734:SF38">
    <property type="entry name" value="AUXIN-RESPONSIVE PROTEIN IAA29"/>
    <property type="match status" value="1"/>
</dbReference>
<comment type="caution">
    <text evidence="13">The sequence shown here is derived from an EMBL/GenBank/DDBJ whole genome shotgun (WGS) entry which is preliminary data.</text>
</comment>
<organism evidence="13 14">
    <name type="scientific">Cucurbita argyrosperma subsp. sororia</name>
    <dbReference type="NCBI Taxonomy" id="37648"/>
    <lineage>
        <taxon>Eukaryota</taxon>
        <taxon>Viridiplantae</taxon>
        <taxon>Streptophyta</taxon>
        <taxon>Embryophyta</taxon>
        <taxon>Tracheophyta</taxon>
        <taxon>Spermatophyta</taxon>
        <taxon>Magnoliopsida</taxon>
        <taxon>eudicotyledons</taxon>
        <taxon>Gunneridae</taxon>
        <taxon>Pentapetalae</taxon>
        <taxon>rosids</taxon>
        <taxon>fabids</taxon>
        <taxon>Cucurbitales</taxon>
        <taxon>Cucurbitaceae</taxon>
        <taxon>Cucurbiteae</taxon>
        <taxon>Cucurbita</taxon>
    </lineage>
</organism>
<evidence type="ECO:0000256" key="9">
    <source>
        <dbReference type="ARBA" id="ARBA00025283"/>
    </source>
</evidence>
<evidence type="ECO:0000256" key="8">
    <source>
        <dbReference type="ARBA" id="ARBA00023294"/>
    </source>
</evidence>
<dbReference type="AlphaFoldDB" id="A0AAV6MZT1"/>
<evidence type="ECO:0000256" key="5">
    <source>
        <dbReference type="ARBA" id="ARBA00023015"/>
    </source>
</evidence>
<evidence type="ECO:0000256" key="7">
    <source>
        <dbReference type="ARBA" id="ARBA00023242"/>
    </source>
</evidence>
<comment type="subunit">
    <text evidence="3 10">Homodimers and heterodimers.</text>
</comment>
<dbReference type="Pfam" id="PF02309">
    <property type="entry name" value="AUX_IAA"/>
    <property type="match status" value="2"/>
</dbReference>
<dbReference type="InterPro" id="IPR003311">
    <property type="entry name" value="AUX_IAA"/>
</dbReference>
<evidence type="ECO:0000256" key="6">
    <source>
        <dbReference type="ARBA" id="ARBA00023163"/>
    </source>
</evidence>
<proteinExistence type="inferred from homology"/>
<dbReference type="InterPro" id="IPR053793">
    <property type="entry name" value="PB1-like"/>
</dbReference>
<evidence type="ECO:0000256" key="11">
    <source>
        <dbReference type="SAM" id="MobiDB-lite"/>
    </source>
</evidence>
<keyword evidence="4 10" id="KW-0678">Repressor</keyword>
<evidence type="ECO:0000256" key="3">
    <source>
        <dbReference type="ARBA" id="ARBA00011726"/>
    </source>
</evidence>
<dbReference type="PANTHER" id="PTHR31734">
    <property type="entry name" value="AUXIN-RESPONSIVE PROTEIN IAA17"/>
    <property type="match status" value="1"/>
</dbReference>
<evidence type="ECO:0000259" key="12">
    <source>
        <dbReference type="PROSITE" id="PS51745"/>
    </source>
</evidence>
<keyword evidence="7 10" id="KW-0539">Nucleus</keyword>
<feature type="non-terminal residue" evidence="13">
    <location>
        <position position="1"/>
    </location>
</feature>
<evidence type="ECO:0000313" key="13">
    <source>
        <dbReference type="EMBL" id="KAG6589834.1"/>
    </source>
</evidence>
<dbReference type="GO" id="GO:0005634">
    <property type="term" value="C:nucleus"/>
    <property type="evidence" value="ECO:0007669"/>
    <property type="project" value="UniProtKB-SubCell"/>
</dbReference>
<dbReference type="InterPro" id="IPR033389">
    <property type="entry name" value="AUX/IAA_dom"/>
</dbReference>
<evidence type="ECO:0000256" key="10">
    <source>
        <dbReference type="RuleBase" id="RU004549"/>
    </source>
</evidence>
<reference evidence="13 14" key="1">
    <citation type="journal article" date="2021" name="Hortic Res">
        <title>The domestication of Cucurbita argyrosperma as revealed by the genome of its wild relative.</title>
        <authorList>
            <person name="Barrera-Redondo J."/>
            <person name="Sanchez-de la Vega G."/>
            <person name="Aguirre-Liguori J.A."/>
            <person name="Castellanos-Morales G."/>
            <person name="Gutierrez-Guerrero Y.T."/>
            <person name="Aguirre-Dugua X."/>
            <person name="Aguirre-Planter E."/>
            <person name="Tenaillon M.I."/>
            <person name="Lira-Saade R."/>
            <person name="Eguiarte L.E."/>
        </authorList>
    </citation>
    <scope>NUCLEOTIDE SEQUENCE [LARGE SCALE GENOMIC DNA]</scope>
    <source>
        <strain evidence="13">JBR-2021</strain>
    </source>
</reference>
<dbReference type="GO" id="GO:0006355">
    <property type="term" value="P:regulation of DNA-templated transcription"/>
    <property type="evidence" value="ECO:0007669"/>
    <property type="project" value="InterPro"/>
</dbReference>
<sequence length="217" mass="24912">MAMELQLSLGLFPTNPTKPFDLNTHHRALPCLDFDSISRKRRPLDIDPSSAFRRTLPLLLWNDHPNNGDDDPKNPNSASSNHPDNPEEQEIELVGWPPLKKRRKTLFVQKRIGRAVAIRRPATENDGGVYRELNSNNSRYVKVKMEGVGIGRKVDIRQHHCLDALRATLMNMFDKPDSDGYNLTYQDTDGDWLLAEDVTWRDFIRTVQRIKLEKNGG</sequence>
<evidence type="ECO:0000256" key="4">
    <source>
        <dbReference type="ARBA" id="ARBA00022491"/>
    </source>
</evidence>
<name>A0AAV6MZT1_9ROSI</name>
<comment type="subcellular location">
    <subcellularLocation>
        <location evidence="1 10">Nucleus</location>
    </subcellularLocation>
</comment>
<comment type="similarity">
    <text evidence="2 10">Belongs to the Aux/IAA family.</text>
</comment>
<evidence type="ECO:0000313" key="14">
    <source>
        <dbReference type="Proteomes" id="UP000685013"/>
    </source>
</evidence>
<feature type="region of interest" description="Disordered" evidence="11">
    <location>
        <begin position="63"/>
        <end position="95"/>
    </location>
</feature>
<dbReference type="PROSITE" id="PS51745">
    <property type="entry name" value="PB1"/>
    <property type="match status" value="1"/>
</dbReference>
<keyword evidence="14" id="KW-1185">Reference proteome</keyword>